<accession>A0A699XD59</accession>
<feature type="non-terminal residue" evidence="1">
    <location>
        <position position="1"/>
    </location>
</feature>
<comment type="caution">
    <text evidence="1">The sequence shown here is derived from an EMBL/GenBank/DDBJ whole genome shotgun (WGS) entry which is preliminary data.</text>
</comment>
<gene>
    <name evidence="1" type="ORF">Tci_928319</name>
</gene>
<feature type="non-terminal residue" evidence="1">
    <location>
        <position position="91"/>
    </location>
</feature>
<sequence length="91" mass="8965">GGALGYGAGTGGRGDGGHHPVLVGRIFVDDGERAFAVGGHDVTGAGVEGHAIHALADGQHRHLPAGLAVGYHELAVGAAAEEAVGARVERQ</sequence>
<name>A0A699XD59_TANCI</name>
<proteinExistence type="predicted"/>
<dbReference type="EMBL" id="BKCJ011828483">
    <property type="protein sequence ID" value="GFD56350.1"/>
    <property type="molecule type" value="Genomic_DNA"/>
</dbReference>
<protein>
    <submittedName>
        <fullName evidence="1">Uncharacterized protein</fullName>
    </submittedName>
</protein>
<evidence type="ECO:0000313" key="1">
    <source>
        <dbReference type="EMBL" id="GFD56350.1"/>
    </source>
</evidence>
<organism evidence="1">
    <name type="scientific">Tanacetum cinerariifolium</name>
    <name type="common">Dalmatian daisy</name>
    <name type="synonym">Chrysanthemum cinerariifolium</name>
    <dbReference type="NCBI Taxonomy" id="118510"/>
    <lineage>
        <taxon>Eukaryota</taxon>
        <taxon>Viridiplantae</taxon>
        <taxon>Streptophyta</taxon>
        <taxon>Embryophyta</taxon>
        <taxon>Tracheophyta</taxon>
        <taxon>Spermatophyta</taxon>
        <taxon>Magnoliopsida</taxon>
        <taxon>eudicotyledons</taxon>
        <taxon>Gunneridae</taxon>
        <taxon>Pentapetalae</taxon>
        <taxon>asterids</taxon>
        <taxon>campanulids</taxon>
        <taxon>Asterales</taxon>
        <taxon>Asteraceae</taxon>
        <taxon>Asteroideae</taxon>
        <taxon>Anthemideae</taxon>
        <taxon>Anthemidinae</taxon>
        <taxon>Tanacetum</taxon>
    </lineage>
</organism>
<reference evidence="1" key="1">
    <citation type="journal article" date="2019" name="Sci. Rep.">
        <title>Draft genome of Tanacetum cinerariifolium, the natural source of mosquito coil.</title>
        <authorList>
            <person name="Yamashiro T."/>
            <person name="Shiraishi A."/>
            <person name="Satake H."/>
            <person name="Nakayama K."/>
        </authorList>
    </citation>
    <scope>NUCLEOTIDE SEQUENCE</scope>
</reference>
<dbReference type="AlphaFoldDB" id="A0A699XD59"/>